<dbReference type="NCBIfam" id="TIGR00274">
    <property type="entry name" value="N-acetylmuramic acid 6-phosphate etherase"/>
    <property type="match status" value="1"/>
</dbReference>
<comment type="pathway">
    <text evidence="5">Amino-sugar metabolism; 1,6-anhydro-N-acetylmuramate degradation.</text>
</comment>
<dbReference type="InterPro" id="IPR040190">
    <property type="entry name" value="MURQ/GCKR"/>
</dbReference>
<evidence type="ECO:0000256" key="1">
    <source>
        <dbReference type="ARBA" id="ARBA00011738"/>
    </source>
</evidence>
<evidence type="ECO:0000313" key="15">
    <source>
        <dbReference type="Proteomes" id="UP000257607"/>
    </source>
</evidence>
<dbReference type="Pfam" id="PF22645">
    <property type="entry name" value="GKRP_SIS_N"/>
    <property type="match status" value="1"/>
</dbReference>
<dbReference type="InterPro" id="IPR001347">
    <property type="entry name" value="SIS_dom"/>
</dbReference>
<dbReference type="FunFam" id="3.40.50.10490:FF:000014">
    <property type="entry name" value="N-acetylmuramic acid 6-phosphate etherase"/>
    <property type="match status" value="1"/>
</dbReference>
<dbReference type="PROSITE" id="PS01272">
    <property type="entry name" value="GCKR"/>
    <property type="match status" value="1"/>
</dbReference>
<dbReference type="CDD" id="cd05007">
    <property type="entry name" value="SIS_Etherase"/>
    <property type="match status" value="1"/>
</dbReference>
<dbReference type="PANTHER" id="PTHR10088">
    <property type="entry name" value="GLUCOKINASE REGULATORY PROTEIN"/>
    <property type="match status" value="1"/>
</dbReference>
<comment type="function">
    <text evidence="12">Specifically catalyzes the cleavage of the D-lactyl ether substituent of MurNAc 6-phosphate, producing GlcNAc 6-phosphate and D-lactate.</text>
</comment>
<dbReference type="FunFam" id="1.10.8.1080:FF:000001">
    <property type="entry name" value="N-acetylmuramic acid 6-phosphate etherase"/>
    <property type="match status" value="1"/>
</dbReference>
<dbReference type="GO" id="GO:0009254">
    <property type="term" value="P:peptidoglycan turnover"/>
    <property type="evidence" value="ECO:0007669"/>
    <property type="project" value="TreeGrafter"/>
</dbReference>
<feature type="active site" evidence="12">
    <location>
        <position position="113"/>
    </location>
</feature>
<feature type="domain" description="SIS" evidence="13">
    <location>
        <begin position="54"/>
        <end position="217"/>
    </location>
</feature>
<dbReference type="AlphaFoldDB" id="A0A385AG79"/>
<dbReference type="Gene3D" id="3.40.50.10490">
    <property type="entry name" value="Glucose-6-phosphate isomerase like protein, domain 1"/>
    <property type="match status" value="1"/>
</dbReference>
<accession>A0A385AG79</accession>
<dbReference type="RefSeq" id="WP_116843752.1">
    <property type="nucleotide sequence ID" value="NZ_CP031003.1"/>
</dbReference>
<dbReference type="Gene3D" id="1.10.8.1080">
    <property type="match status" value="1"/>
</dbReference>
<dbReference type="GO" id="GO:0097173">
    <property type="term" value="P:N-acetylmuramic acid catabolic process"/>
    <property type="evidence" value="ECO:0007669"/>
    <property type="project" value="UniProtKB-UniPathway"/>
</dbReference>
<evidence type="ECO:0000256" key="4">
    <source>
        <dbReference type="ARBA" id="ARBA00051747"/>
    </source>
</evidence>
<dbReference type="HAMAP" id="MF_00068">
    <property type="entry name" value="MurQ"/>
    <property type="match status" value="1"/>
</dbReference>
<evidence type="ECO:0000313" key="14">
    <source>
        <dbReference type="EMBL" id="AXN36647.1"/>
    </source>
</evidence>
<dbReference type="GO" id="GO:0097367">
    <property type="term" value="F:carbohydrate derivative binding"/>
    <property type="evidence" value="ECO:0007669"/>
    <property type="project" value="InterPro"/>
</dbReference>
<dbReference type="InterPro" id="IPR046348">
    <property type="entry name" value="SIS_dom_sf"/>
</dbReference>
<evidence type="ECO:0000256" key="10">
    <source>
        <dbReference type="ARBA" id="ARBA00077905"/>
    </source>
</evidence>
<sequence length="300" mass="32202">MEKVTELRNPLSTDIDEQPTLKILELINKEDQNVPFVISNPLILKKIMNMVDTIATKIKLGGRLFYIGAGTSGRLGVLDAVECVPTYGTDPELIQGVIAGGPRALTEAVEGTEDSNISGEKDLIEKRLSQNDFVIGLAASGTTPYVIGALRYANKIGAGTGSFTCNNGSLVSDYAKIPIEAVVGPEIVTGSTRMKAGTAEKLFLNMLSTSLMIKLGKVYGNLMVDVKPTNEKLVDRAKRIISTATGVDYSTAERYYEIAEHQPKIAIVMINGDVSFDTAFTALEKSDGIIAKALAKIRNA</sequence>
<evidence type="ECO:0000256" key="9">
    <source>
        <dbReference type="ARBA" id="ARBA00070061"/>
    </source>
</evidence>
<comment type="similarity">
    <text evidence="7 12">Belongs to the GCKR-like family. MurNAc-6-P etherase subfamily.</text>
</comment>
<comment type="miscellaneous">
    <text evidence="12">A lyase-type mechanism (elimination/hydration) is suggested for the cleavage of the lactyl ether bond of MurNAc 6-phosphate, with the formation of an alpha,beta-unsaturated aldehyde intermediate with (E)-stereochemistry, followed by the syn addition of water to give product.</text>
</comment>
<comment type="pathway">
    <text evidence="12">Amino-sugar metabolism; N-acetylmuramate degradation.</text>
</comment>
<keyword evidence="3 12" id="KW-0119">Carbohydrate metabolism</keyword>
<dbReference type="GO" id="GO:0016803">
    <property type="term" value="F:ether hydrolase activity"/>
    <property type="evidence" value="ECO:0007669"/>
    <property type="project" value="TreeGrafter"/>
</dbReference>
<dbReference type="GO" id="GO:0016835">
    <property type="term" value="F:carbon-oxygen lyase activity"/>
    <property type="evidence" value="ECO:0007669"/>
    <property type="project" value="UniProtKB-UniRule"/>
</dbReference>
<comment type="pathway">
    <text evidence="6">Cell wall biogenesis.</text>
</comment>
<evidence type="ECO:0000256" key="2">
    <source>
        <dbReference type="ARBA" id="ARBA00023239"/>
    </source>
</evidence>
<proteinExistence type="inferred from homology"/>
<dbReference type="GO" id="GO:0046348">
    <property type="term" value="P:amino sugar catabolic process"/>
    <property type="evidence" value="ECO:0007669"/>
    <property type="project" value="InterPro"/>
</dbReference>
<dbReference type="SUPFAM" id="SSF53697">
    <property type="entry name" value="SIS domain"/>
    <property type="match status" value="1"/>
</dbReference>
<evidence type="ECO:0000256" key="11">
    <source>
        <dbReference type="ARBA" id="ARBA00084049"/>
    </source>
</evidence>
<evidence type="ECO:0000256" key="3">
    <source>
        <dbReference type="ARBA" id="ARBA00023277"/>
    </source>
</evidence>
<evidence type="ECO:0000256" key="7">
    <source>
        <dbReference type="ARBA" id="ARBA00061234"/>
    </source>
</evidence>
<dbReference type="NCBIfam" id="NF003915">
    <property type="entry name" value="PRK05441.1"/>
    <property type="match status" value="1"/>
</dbReference>
<dbReference type="PANTHER" id="PTHR10088:SF4">
    <property type="entry name" value="GLUCOKINASE REGULATORY PROTEIN"/>
    <property type="match status" value="1"/>
</dbReference>
<evidence type="ECO:0000256" key="5">
    <source>
        <dbReference type="ARBA" id="ARBA00060595"/>
    </source>
</evidence>
<gene>
    <name evidence="12 14" type="primary">murQ</name>
    <name evidence="14" type="ORF">DT351_10035</name>
</gene>
<evidence type="ECO:0000259" key="13">
    <source>
        <dbReference type="PROSITE" id="PS51464"/>
    </source>
</evidence>
<protein>
    <recommendedName>
        <fullName evidence="9 12">N-acetylmuramic acid 6-phosphate etherase</fullName>
        <shortName evidence="12">MurNAc-6-P etherase</shortName>
        <ecNumber evidence="8 12">4.2.1.126</ecNumber>
    </recommendedName>
    <alternativeName>
        <fullName evidence="11 12">N-acetylmuramic acid 6-phosphate hydrolase</fullName>
    </alternativeName>
    <alternativeName>
        <fullName evidence="10 12">N-acetylmuramic acid 6-phosphate lyase</fullName>
    </alternativeName>
</protein>
<dbReference type="InterPro" id="IPR005488">
    <property type="entry name" value="Etherase_MurQ"/>
</dbReference>
<organism evidence="14 15">
    <name type="scientific">Latilactobacillus curvatus</name>
    <name type="common">Lactobacillus curvatus</name>
    <dbReference type="NCBI Taxonomy" id="28038"/>
    <lineage>
        <taxon>Bacteria</taxon>
        <taxon>Bacillati</taxon>
        <taxon>Bacillota</taxon>
        <taxon>Bacilli</taxon>
        <taxon>Lactobacillales</taxon>
        <taxon>Lactobacillaceae</taxon>
        <taxon>Latilactobacillus</taxon>
    </lineage>
</organism>
<comment type="catalytic activity">
    <reaction evidence="4 12">
        <text>N-acetyl-D-muramate 6-phosphate + H2O = N-acetyl-D-glucosamine 6-phosphate + (R)-lactate</text>
        <dbReference type="Rhea" id="RHEA:26410"/>
        <dbReference type="ChEBI" id="CHEBI:15377"/>
        <dbReference type="ChEBI" id="CHEBI:16004"/>
        <dbReference type="ChEBI" id="CHEBI:57513"/>
        <dbReference type="ChEBI" id="CHEBI:58722"/>
        <dbReference type="EC" id="4.2.1.126"/>
    </reaction>
</comment>
<keyword evidence="2 12" id="KW-0456">Lyase</keyword>
<dbReference type="NCBIfam" id="NF009222">
    <property type="entry name" value="PRK12570.1"/>
    <property type="match status" value="1"/>
</dbReference>
<dbReference type="EC" id="4.2.1.126" evidence="8 12"/>
<evidence type="ECO:0000256" key="6">
    <source>
        <dbReference type="ARBA" id="ARBA00060672"/>
    </source>
</evidence>
<comment type="subunit">
    <text evidence="1 12">Homodimer.</text>
</comment>
<dbReference type="EMBL" id="CP031003">
    <property type="protein sequence ID" value="AXN36647.1"/>
    <property type="molecule type" value="Genomic_DNA"/>
</dbReference>
<dbReference type="Proteomes" id="UP000257607">
    <property type="component" value="Chromosome"/>
</dbReference>
<evidence type="ECO:0000256" key="12">
    <source>
        <dbReference type="HAMAP-Rule" id="MF_00068"/>
    </source>
</evidence>
<feature type="active site" description="Proton donor" evidence="12">
    <location>
        <position position="82"/>
    </location>
</feature>
<dbReference type="InterPro" id="IPR005486">
    <property type="entry name" value="Glucokinase_regulatory_CS"/>
</dbReference>
<name>A0A385AG79_LATCU</name>
<dbReference type="UniPathway" id="UPA00342"/>
<dbReference type="PROSITE" id="PS51464">
    <property type="entry name" value="SIS"/>
    <property type="match status" value="1"/>
</dbReference>
<reference evidence="14 15" key="1">
    <citation type="submission" date="2018-07" db="EMBL/GenBank/DDBJ databases">
        <title>Lactobacillus curvatus genome sequence.</title>
        <authorList>
            <person name="Prechtl R."/>
        </authorList>
    </citation>
    <scope>NUCLEOTIDE SEQUENCE [LARGE SCALE GENOMIC DNA]</scope>
    <source>
        <strain evidence="14 15">TMW 1.1928</strain>
    </source>
</reference>
<evidence type="ECO:0000256" key="8">
    <source>
        <dbReference type="ARBA" id="ARBA00067056"/>
    </source>
</evidence>